<dbReference type="SUPFAM" id="SSF111337">
    <property type="entry name" value="QueA-like"/>
    <property type="match status" value="1"/>
</dbReference>
<reference evidence="5 6" key="1">
    <citation type="submission" date="2019-05" db="EMBL/GenBank/DDBJ databases">
        <title>Panacibacter sp. strain 17mud1-8 Genome sequencing and assembly.</title>
        <authorList>
            <person name="Chhetri G."/>
        </authorList>
    </citation>
    <scope>NUCLEOTIDE SEQUENCE [LARGE SCALE GENOMIC DNA]</scope>
    <source>
        <strain evidence="5 6">17mud1-8</strain>
    </source>
</reference>
<evidence type="ECO:0000256" key="1">
    <source>
        <dbReference type="ARBA" id="ARBA00022490"/>
    </source>
</evidence>
<evidence type="ECO:0000256" key="4">
    <source>
        <dbReference type="ARBA" id="ARBA00022785"/>
    </source>
</evidence>
<keyword evidence="1" id="KW-0963">Cytoplasm</keyword>
<dbReference type="OrthoDB" id="9805933at2"/>
<dbReference type="InterPro" id="IPR042119">
    <property type="entry name" value="QueA_dom2"/>
</dbReference>
<gene>
    <name evidence="5" type="ORF">FC093_20560</name>
</gene>
<keyword evidence="5" id="KW-0413">Isomerase</keyword>
<dbReference type="AlphaFoldDB" id="A0A4U3KSH9"/>
<accession>A0A4U3KSH9</accession>
<keyword evidence="4" id="KW-0671">Queuosine biosynthesis</keyword>
<keyword evidence="6" id="KW-1185">Reference proteome</keyword>
<evidence type="ECO:0000256" key="3">
    <source>
        <dbReference type="ARBA" id="ARBA00022691"/>
    </source>
</evidence>
<keyword evidence="2 5" id="KW-0808">Transferase</keyword>
<dbReference type="GO" id="GO:0008616">
    <property type="term" value="P:tRNA queuosine(34) biosynthetic process"/>
    <property type="evidence" value="ECO:0007669"/>
    <property type="project" value="UniProtKB-KW"/>
</dbReference>
<dbReference type="Pfam" id="PF02547">
    <property type="entry name" value="Queuosine_synth"/>
    <property type="match status" value="1"/>
</dbReference>
<evidence type="ECO:0000313" key="5">
    <source>
        <dbReference type="EMBL" id="TKK65251.1"/>
    </source>
</evidence>
<dbReference type="Gene3D" id="3.40.1780.10">
    <property type="entry name" value="QueA-like"/>
    <property type="match status" value="1"/>
</dbReference>
<dbReference type="InterPro" id="IPR003699">
    <property type="entry name" value="QueA"/>
</dbReference>
<keyword evidence="3" id="KW-0949">S-adenosyl-L-methionine</keyword>
<dbReference type="Proteomes" id="UP000305848">
    <property type="component" value="Unassembled WGS sequence"/>
</dbReference>
<proteinExistence type="predicted"/>
<dbReference type="InterPro" id="IPR036100">
    <property type="entry name" value="QueA_sf"/>
</dbReference>
<dbReference type="PANTHER" id="PTHR30307">
    <property type="entry name" value="S-ADENOSYLMETHIONINE:TRNA RIBOSYLTRANSFERASE-ISOMERASE"/>
    <property type="match status" value="1"/>
</dbReference>
<dbReference type="PANTHER" id="PTHR30307:SF0">
    <property type="entry name" value="S-ADENOSYLMETHIONINE:TRNA RIBOSYLTRANSFERASE-ISOMERASE"/>
    <property type="match status" value="1"/>
</dbReference>
<evidence type="ECO:0000256" key="2">
    <source>
        <dbReference type="ARBA" id="ARBA00022679"/>
    </source>
</evidence>
<organism evidence="5 6">
    <name type="scientific">Ilyomonas limi</name>
    <dbReference type="NCBI Taxonomy" id="2575867"/>
    <lineage>
        <taxon>Bacteria</taxon>
        <taxon>Pseudomonadati</taxon>
        <taxon>Bacteroidota</taxon>
        <taxon>Chitinophagia</taxon>
        <taxon>Chitinophagales</taxon>
        <taxon>Chitinophagaceae</taxon>
        <taxon>Ilyomonas</taxon>
    </lineage>
</organism>
<protein>
    <submittedName>
        <fullName evidence="5">S-adenosylmethionine:tRNA ribosyltransferase-isomerase</fullName>
    </submittedName>
</protein>
<dbReference type="EMBL" id="SZQL01000023">
    <property type="protein sequence ID" value="TKK65251.1"/>
    <property type="molecule type" value="Genomic_DNA"/>
</dbReference>
<name>A0A4U3KSH9_9BACT</name>
<sequence>MLPQEILIKEYTYHLPEERIAIHPLPERDRSKLLVYKSGKIDEHTYAQLADCLPADSLLVFNNTKVMAVRLHFTKHTGSTIELFCLEPADDYPDITTAMLQKGKVLWKCLVGGAKKWKEERLSCSKENMILTAKKVKQEKDYFIIEFEWNDTTLSFADVLQLLGTIPLPPYLNRVAEQEDEERYQTIYAKYNGSVAAPTAGLHFTENLFEKLQARGIQKDFVTLHVGAGTFKPVKTESIAEHDMHAEFIEVSTAFIEHLIQYLPKTIVAVGTTSLRTIESLYWMGVKVIGNENILAENISVMQWEAYHLPQDITPADALQSLLNWMKKMQIEKLITKTKILIAPGYQLRIAKALITNFHQPQSTLLLLIAAIVGDDWKRIYAYALANDFRFLSYGDGSLLWKREE</sequence>
<dbReference type="InterPro" id="IPR042118">
    <property type="entry name" value="QueA_dom1"/>
</dbReference>
<comment type="caution">
    <text evidence="5">The sequence shown here is derived from an EMBL/GenBank/DDBJ whole genome shotgun (WGS) entry which is preliminary data.</text>
</comment>
<dbReference type="GO" id="GO:0051075">
    <property type="term" value="F:S-adenosylmethionine:tRNA ribosyltransferase-isomerase activity"/>
    <property type="evidence" value="ECO:0007669"/>
    <property type="project" value="TreeGrafter"/>
</dbReference>
<dbReference type="Gene3D" id="2.40.10.240">
    <property type="entry name" value="QueA-like"/>
    <property type="match status" value="1"/>
</dbReference>
<evidence type="ECO:0000313" key="6">
    <source>
        <dbReference type="Proteomes" id="UP000305848"/>
    </source>
</evidence>